<accession>A0A504JFU4</accession>
<evidence type="ECO:0000313" key="3">
    <source>
        <dbReference type="EMBL" id="TPN85380.1"/>
    </source>
</evidence>
<dbReference type="Pfam" id="PF21347">
    <property type="entry name" value="DUF3108_like"/>
    <property type="match status" value="1"/>
</dbReference>
<dbReference type="Proteomes" id="UP000315540">
    <property type="component" value="Unassembled WGS sequence"/>
</dbReference>
<dbReference type="EMBL" id="VFWZ01000004">
    <property type="protein sequence ID" value="TPN85380.1"/>
    <property type="molecule type" value="Genomic_DNA"/>
</dbReference>
<feature type="signal peptide" evidence="1">
    <location>
        <begin position="1"/>
        <end position="18"/>
    </location>
</feature>
<evidence type="ECO:0000256" key="1">
    <source>
        <dbReference type="SAM" id="SignalP"/>
    </source>
</evidence>
<dbReference type="Gene3D" id="2.40.360.20">
    <property type="match status" value="1"/>
</dbReference>
<sequence length="227" mass="25435">MKNSLILLALLMLTSVYAQDNCSKFYATREGQKLTIHQYDKRERLEIIAKYKVKEIENSGDQNIITIDMDLTDGRNNDHIISSSFKARCSGNTTRLDPESFIAPGILGQYDGMQYSITGDDISIPNDLDINQELPNASVHMSVNGGIMNINTTIAMSDRKVIAKEEITTPAGTFDCYVITYTNTVTMGIRKTFQSTQWISEGVGMVKEETRKPNGRLVTRSILHQIN</sequence>
<dbReference type="InterPro" id="IPR049279">
    <property type="entry name" value="DUF3108-like"/>
</dbReference>
<protein>
    <recommendedName>
        <fullName evidence="2">DUF3108 domain-containing protein</fullName>
    </recommendedName>
</protein>
<name>A0A504JFU4_9FLAO</name>
<evidence type="ECO:0000259" key="2">
    <source>
        <dbReference type="Pfam" id="PF21347"/>
    </source>
</evidence>
<organism evidence="3 4">
    <name type="scientific">Aquimarina algicola</name>
    <dbReference type="NCBI Taxonomy" id="2589995"/>
    <lineage>
        <taxon>Bacteria</taxon>
        <taxon>Pseudomonadati</taxon>
        <taxon>Bacteroidota</taxon>
        <taxon>Flavobacteriia</taxon>
        <taxon>Flavobacteriales</taxon>
        <taxon>Flavobacteriaceae</taxon>
        <taxon>Aquimarina</taxon>
    </lineage>
</organism>
<gene>
    <name evidence="3" type="ORF">FHK87_15300</name>
</gene>
<proteinExistence type="predicted"/>
<evidence type="ECO:0000313" key="4">
    <source>
        <dbReference type="Proteomes" id="UP000315540"/>
    </source>
</evidence>
<feature type="chain" id="PRO_5021405613" description="DUF3108 domain-containing protein" evidence="1">
    <location>
        <begin position="19"/>
        <end position="227"/>
    </location>
</feature>
<feature type="domain" description="DUF3108" evidence="2">
    <location>
        <begin position="30"/>
        <end position="223"/>
    </location>
</feature>
<keyword evidence="4" id="KW-1185">Reference proteome</keyword>
<reference evidence="3 4" key="1">
    <citation type="submission" date="2019-06" db="EMBL/GenBank/DDBJ databases">
        <authorList>
            <person name="Meng X."/>
        </authorList>
    </citation>
    <scope>NUCLEOTIDE SEQUENCE [LARGE SCALE GENOMIC DNA]</scope>
    <source>
        <strain evidence="3 4">M625</strain>
    </source>
</reference>
<keyword evidence="1" id="KW-0732">Signal</keyword>
<dbReference type="RefSeq" id="WP_140594626.1">
    <property type="nucleotide sequence ID" value="NZ_VFWZ01000004.1"/>
</dbReference>
<dbReference type="OrthoDB" id="665223at2"/>
<comment type="caution">
    <text evidence="3">The sequence shown here is derived from an EMBL/GenBank/DDBJ whole genome shotgun (WGS) entry which is preliminary data.</text>
</comment>
<dbReference type="AlphaFoldDB" id="A0A504JFU4"/>